<keyword evidence="2" id="KW-1185">Reference proteome</keyword>
<protein>
    <recommendedName>
        <fullName evidence="3">Transcriptional regulator, AbiEi antitoxin, Type IV TA system</fullName>
    </recommendedName>
</protein>
<dbReference type="EMBL" id="RAWG01000074">
    <property type="protein sequence ID" value="RKH43016.1"/>
    <property type="molecule type" value="Genomic_DNA"/>
</dbReference>
<proteinExistence type="predicted"/>
<accession>A0A3A8NFB3</accession>
<dbReference type="RefSeq" id="WP_120625835.1">
    <property type="nucleotide sequence ID" value="NZ_RAWG01000074.1"/>
</dbReference>
<comment type="caution">
    <text evidence="1">The sequence shown here is derived from an EMBL/GenBank/DDBJ whole genome shotgun (WGS) entry which is preliminary data.</text>
</comment>
<dbReference type="AlphaFoldDB" id="A0A3A8NFB3"/>
<evidence type="ECO:0000313" key="2">
    <source>
        <dbReference type="Proteomes" id="UP000273405"/>
    </source>
</evidence>
<dbReference type="Proteomes" id="UP000273405">
    <property type="component" value="Unassembled WGS sequence"/>
</dbReference>
<sequence length="193" mass="21200">MPPAAHPLLEQGRVYRTKELARWGLNAPRLAKRLVREGALIPLAQGLFACPKRGRFGPVAPTDAEIMRAFLEGAPFVFTGPERWNALGLGSTAVFASTLVYNTKRSGLFELGGRKFDLRRVAFPQPSPLEWFVVDLLENAGSVSASLRELADALVRALRRGAFDPRRLGEMANRFGTRSTQSLVHDAIQMATA</sequence>
<evidence type="ECO:0000313" key="1">
    <source>
        <dbReference type="EMBL" id="RKH43016.1"/>
    </source>
</evidence>
<reference evidence="2" key="1">
    <citation type="submission" date="2018-09" db="EMBL/GenBank/DDBJ databases">
        <authorList>
            <person name="Livingstone P.G."/>
            <person name="Whitworth D.E."/>
        </authorList>
    </citation>
    <scope>NUCLEOTIDE SEQUENCE [LARGE SCALE GENOMIC DNA]</scope>
    <source>
        <strain evidence="2">CA040B</strain>
    </source>
</reference>
<evidence type="ECO:0008006" key="3">
    <source>
        <dbReference type="Google" id="ProtNLM"/>
    </source>
</evidence>
<gene>
    <name evidence="1" type="ORF">D7X12_14335</name>
</gene>
<name>A0A3A8NFB3_9BACT</name>
<dbReference type="OrthoDB" id="583588at2"/>
<organism evidence="1 2">
    <name type="scientific">Corallococcus sicarius</name>
    <dbReference type="NCBI Taxonomy" id="2316726"/>
    <lineage>
        <taxon>Bacteria</taxon>
        <taxon>Pseudomonadati</taxon>
        <taxon>Myxococcota</taxon>
        <taxon>Myxococcia</taxon>
        <taxon>Myxococcales</taxon>
        <taxon>Cystobacterineae</taxon>
        <taxon>Myxococcaceae</taxon>
        <taxon>Corallococcus</taxon>
    </lineage>
</organism>